<dbReference type="InterPro" id="IPR027417">
    <property type="entry name" value="P-loop_NTPase"/>
</dbReference>
<comment type="similarity">
    <text evidence="1">Belongs to the sulfotransferase 1 family.</text>
</comment>
<evidence type="ECO:0000256" key="2">
    <source>
        <dbReference type="SAM" id="SignalP"/>
    </source>
</evidence>
<evidence type="ECO:0000313" key="4">
    <source>
        <dbReference type="EMBL" id="CAD9651224.1"/>
    </source>
</evidence>
<dbReference type="InterPro" id="IPR000863">
    <property type="entry name" value="Sulfotransferase_dom"/>
</dbReference>
<keyword evidence="1" id="KW-0808">Transferase</keyword>
<dbReference type="GO" id="GO:0019319">
    <property type="term" value="P:hexose biosynthetic process"/>
    <property type="evidence" value="ECO:0007669"/>
    <property type="project" value="TreeGrafter"/>
</dbReference>
<dbReference type="EMBL" id="HBHD01000604">
    <property type="protein sequence ID" value="CAD9651224.1"/>
    <property type="molecule type" value="Transcribed_RNA"/>
</dbReference>
<organism evidence="4">
    <name type="scientific">Chlamydomonas chlamydogama</name>
    <dbReference type="NCBI Taxonomy" id="225041"/>
    <lineage>
        <taxon>Eukaryota</taxon>
        <taxon>Viridiplantae</taxon>
        <taxon>Chlorophyta</taxon>
        <taxon>core chlorophytes</taxon>
        <taxon>Chlorophyceae</taxon>
        <taxon>CS clade</taxon>
        <taxon>Chlamydomonadales</taxon>
        <taxon>Chlamydomonadaceae</taxon>
        <taxon>Chlamydomonas</taxon>
    </lineage>
</organism>
<feature type="domain" description="Sulfotransferase" evidence="3">
    <location>
        <begin position="214"/>
        <end position="354"/>
    </location>
</feature>
<dbReference type="Gene3D" id="3.40.50.300">
    <property type="entry name" value="P-loop containing nucleotide triphosphate hydrolases"/>
    <property type="match status" value="1"/>
</dbReference>
<sequence length="385" mass="44969">MLRLSRLIFHICLACGWLHSTECAPARYIDGFDPVSYLKIQVNNPDYEVQEVWAAHQHLPNYDNLIQAAKDTFDYLPKQYDPRFKNPCWYPEPGGPLKCLPYFQILGVSKCGTTDLYHRLTFNPEMVECPWKGPHFWDEAVHPARRRNDRYDGSFPAYVSVFDKPAKKIAESPRTITGEASSNTFTGVITFCRGPVWPRKLNVTLAQYLWEATPFARYIVLFRNPVDRYYSAYYYYRPKSAGPGSAEDFHRKAKSDIQQWRACVAQRPEWFCLRDYVPQQLVKGMYAAFLPPWFEVWPRSRFLFMRTEDYKRAPIAHVAAATAFLGLTNMTSESLQGAVQMPKANAKRYQPMLPETRMLLQNFYRPFNQRLVEALGGDRRWLWGY</sequence>
<keyword evidence="2" id="KW-0732">Signal</keyword>
<protein>
    <recommendedName>
        <fullName evidence="1">Sulfotransferase</fullName>
        <ecNumber evidence="1">2.8.2.-</ecNumber>
    </recommendedName>
</protein>
<accession>A0A7S2VV65</accession>
<evidence type="ECO:0000256" key="1">
    <source>
        <dbReference type="RuleBase" id="RU361155"/>
    </source>
</evidence>
<feature type="signal peptide" evidence="2">
    <location>
        <begin position="1"/>
        <end position="23"/>
    </location>
</feature>
<dbReference type="GO" id="GO:0050659">
    <property type="term" value="F:N-acetylgalactosamine 4-sulfate 6-O-sulfotransferase activity"/>
    <property type="evidence" value="ECO:0007669"/>
    <property type="project" value="TreeGrafter"/>
</dbReference>
<gene>
    <name evidence="4" type="ORF">CCHL1392_LOCUS329</name>
</gene>
<reference evidence="4" key="1">
    <citation type="submission" date="2021-01" db="EMBL/GenBank/DDBJ databases">
        <authorList>
            <person name="Corre E."/>
            <person name="Pelletier E."/>
            <person name="Niang G."/>
            <person name="Scheremetjew M."/>
            <person name="Finn R."/>
            <person name="Kale V."/>
            <person name="Holt S."/>
            <person name="Cochrane G."/>
            <person name="Meng A."/>
            <person name="Brown T."/>
            <person name="Cohen L."/>
        </authorList>
    </citation>
    <scope>NUCLEOTIDE SEQUENCE</scope>
    <source>
        <strain evidence="4">SAG 11-48b</strain>
    </source>
</reference>
<dbReference type="Pfam" id="PF00685">
    <property type="entry name" value="Sulfotransfer_1"/>
    <property type="match status" value="1"/>
</dbReference>
<dbReference type="InterPro" id="IPR052654">
    <property type="entry name" value="CS_Sulfotransferase"/>
</dbReference>
<evidence type="ECO:0000259" key="3">
    <source>
        <dbReference type="Pfam" id="PF00685"/>
    </source>
</evidence>
<dbReference type="EC" id="2.8.2.-" evidence="1"/>
<dbReference type="PANTHER" id="PTHR15723">
    <property type="entry name" value="CARBOHYDRATE SULFOTRANSFERASE 15"/>
    <property type="match status" value="1"/>
</dbReference>
<name>A0A7S2VV65_9CHLO</name>
<dbReference type="AlphaFoldDB" id="A0A7S2VV65"/>
<proteinExistence type="inferred from homology"/>
<feature type="chain" id="PRO_5030935985" description="Sulfotransferase" evidence="2">
    <location>
        <begin position="24"/>
        <end position="385"/>
    </location>
</feature>
<dbReference type="PANTHER" id="PTHR15723:SF0">
    <property type="entry name" value="CARBOHYDRATE SULFOTRANSFERASE 15"/>
    <property type="match status" value="1"/>
</dbReference>
<dbReference type="SUPFAM" id="SSF52540">
    <property type="entry name" value="P-loop containing nucleoside triphosphate hydrolases"/>
    <property type="match status" value="1"/>
</dbReference>